<evidence type="ECO:0008006" key="6">
    <source>
        <dbReference type="Google" id="ProtNLM"/>
    </source>
</evidence>
<proteinExistence type="predicted"/>
<gene>
    <name evidence="2" type="ORF">DCO61_02615</name>
    <name evidence="3" type="ORF">LS64_010655</name>
</gene>
<name>A0A347VIK2_9HELI</name>
<sequence length="226" mass="25621">MFKKICVFIAFVALNTALLYAARPMNTDDARVVPYGHCQLETWAEFHINTASEIWALPACNLLWDTEISLGGDIGLENSAFRFQIKKLFVDADKKNWGIGIAVGNALTQNTPYNYQLDELYFYIPASLVLLDSKLVFHANVGYNLANLKTHIFSAGLGMEAQLSSRIFFIGEVYYAQFDPFIFQVGLRTWLLEDMFQIDSTYGNSFDGKNHFFSIGLRLLSPKIRT</sequence>
<dbReference type="OrthoDB" id="8526647at2"/>
<evidence type="ECO:0000313" key="4">
    <source>
        <dbReference type="Proteomes" id="UP000029714"/>
    </source>
</evidence>
<dbReference type="EMBL" id="QBIU01000001">
    <property type="protein sequence ID" value="MWV68946.1"/>
    <property type="molecule type" value="Genomic_DNA"/>
</dbReference>
<dbReference type="Proteomes" id="UP000029714">
    <property type="component" value="Unassembled WGS sequence"/>
</dbReference>
<accession>A0A347VIK2</accession>
<keyword evidence="4" id="KW-1185">Reference proteome</keyword>
<dbReference type="EMBL" id="JRMP02000022">
    <property type="protein sequence ID" value="TLD92203.1"/>
    <property type="molecule type" value="Genomic_DNA"/>
</dbReference>
<protein>
    <recommendedName>
        <fullName evidence="6">Outer membrane protein beta-barrel domain-containing protein</fullName>
    </recommendedName>
</protein>
<keyword evidence="1" id="KW-0732">Signal</keyword>
<dbReference type="RefSeq" id="WP_118949101.1">
    <property type="nucleotide sequence ID" value="NZ_JRMP02000022.1"/>
</dbReference>
<feature type="signal peptide" evidence="1">
    <location>
        <begin position="1"/>
        <end position="21"/>
    </location>
</feature>
<reference evidence="3" key="3">
    <citation type="submission" date="2018-04" db="EMBL/GenBank/DDBJ databases">
        <authorList>
            <person name="Sheh A."/>
            <person name="Shen Z."/>
            <person name="Mannion A.J."/>
            <person name="Fox J.G."/>
        </authorList>
    </citation>
    <scope>NUCLEOTIDE SEQUENCE</scope>
    <source>
        <strain evidence="3">MIT 97-6194</strain>
    </source>
</reference>
<evidence type="ECO:0000313" key="2">
    <source>
        <dbReference type="EMBL" id="MWV68946.1"/>
    </source>
</evidence>
<comment type="caution">
    <text evidence="3">The sequence shown here is derived from an EMBL/GenBank/DDBJ whole genome shotgun (WGS) entry which is preliminary data.</text>
</comment>
<reference evidence="3 4" key="1">
    <citation type="journal article" date="2014" name="Genome Announc.">
        <title>Draft genome sequences of eight enterohepatic helicobacter species isolated from both laboratory and wild rodents.</title>
        <authorList>
            <person name="Sheh A."/>
            <person name="Shen Z."/>
            <person name="Fox J.G."/>
        </authorList>
    </citation>
    <scope>NUCLEOTIDE SEQUENCE [LARGE SCALE GENOMIC DNA]</scope>
    <source>
        <strain evidence="3 4">MIT 97-6194</strain>
    </source>
</reference>
<reference evidence="3 4" key="2">
    <citation type="journal article" date="2016" name="Infect. Immun.">
        <title>Helicobacter saguini, a Novel Helicobacter Isolated from Cotton-Top Tamarins with Ulcerative Colitis, Has Proinflammatory Properties and Induces Typhlocolitis and Dysplasia in Gnotobiotic IL-10-/- Mice.</title>
        <authorList>
            <person name="Shen Z."/>
            <person name="Mannion A."/>
            <person name="Whary M.T."/>
            <person name="Muthupalani S."/>
            <person name="Sheh A."/>
            <person name="Feng Y."/>
            <person name="Gong G."/>
            <person name="Vandamme P."/>
            <person name="Holcombe H.R."/>
            <person name="Paster B.J."/>
            <person name="Fox J.G."/>
        </authorList>
    </citation>
    <scope>NUCLEOTIDE SEQUENCE [LARGE SCALE GENOMIC DNA]</scope>
    <source>
        <strain evidence="3 4">MIT 97-6194</strain>
    </source>
</reference>
<evidence type="ECO:0000256" key="1">
    <source>
        <dbReference type="SAM" id="SignalP"/>
    </source>
</evidence>
<organism evidence="3 4">
    <name type="scientific">Helicobacter saguini</name>
    <dbReference type="NCBI Taxonomy" id="1548018"/>
    <lineage>
        <taxon>Bacteria</taxon>
        <taxon>Pseudomonadati</taxon>
        <taxon>Campylobacterota</taxon>
        <taxon>Epsilonproteobacteria</taxon>
        <taxon>Campylobacterales</taxon>
        <taxon>Helicobacteraceae</taxon>
        <taxon>Helicobacter</taxon>
    </lineage>
</organism>
<reference evidence="2 5" key="4">
    <citation type="submission" date="2019-12" db="EMBL/GenBank/DDBJ databases">
        <title>Multi-Generational Helicobacter saguini Isolates.</title>
        <authorList>
            <person name="Mannion A."/>
            <person name="Shen Z."/>
            <person name="Fox J.G."/>
        </authorList>
    </citation>
    <scope>NUCLEOTIDE SEQUENCE [LARGE SCALE GENOMIC DNA]</scope>
    <source>
        <strain evidence="2">16-048</strain>
        <strain evidence="5">16-048 (F4)</strain>
    </source>
</reference>
<evidence type="ECO:0000313" key="3">
    <source>
        <dbReference type="EMBL" id="TLD92203.1"/>
    </source>
</evidence>
<evidence type="ECO:0000313" key="5">
    <source>
        <dbReference type="Proteomes" id="UP000477070"/>
    </source>
</evidence>
<dbReference type="AlphaFoldDB" id="A0A347VIK2"/>
<feature type="chain" id="PRO_5036063055" description="Outer membrane protein beta-barrel domain-containing protein" evidence="1">
    <location>
        <begin position="22"/>
        <end position="226"/>
    </location>
</feature>
<dbReference type="Proteomes" id="UP000477070">
    <property type="component" value="Unassembled WGS sequence"/>
</dbReference>